<evidence type="ECO:0000256" key="1">
    <source>
        <dbReference type="ARBA" id="ARBA00001947"/>
    </source>
</evidence>
<evidence type="ECO:0000256" key="3">
    <source>
        <dbReference type="ARBA" id="ARBA00022833"/>
    </source>
</evidence>
<keyword evidence="2" id="KW-0479">Metal-binding</keyword>
<accession>A0A835TBG9</accession>
<dbReference type="SUPFAM" id="SSF51735">
    <property type="entry name" value="NAD(P)-binding Rossmann-fold domains"/>
    <property type="match status" value="1"/>
</dbReference>
<dbReference type="InterPro" id="IPR002328">
    <property type="entry name" value="ADH_Zn_CS"/>
</dbReference>
<dbReference type="InterPro" id="IPR011032">
    <property type="entry name" value="GroES-like_sf"/>
</dbReference>
<dbReference type="EMBL" id="JAEHOC010000006">
    <property type="protein sequence ID" value="KAG2440986.1"/>
    <property type="molecule type" value="Genomic_DNA"/>
</dbReference>
<dbReference type="InterPro" id="IPR020843">
    <property type="entry name" value="ER"/>
</dbReference>
<dbReference type="AlphaFoldDB" id="A0A835TBG9"/>
<dbReference type="PANTHER" id="PTHR42813:SF1">
    <property type="entry name" value="DEHYDROGENASE, PUTATIVE (AFU_ORTHOLOGUE AFUA_5G03930)-RELATED"/>
    <property type="match status" value="1"/>
</dbReference>
<feature type="compositionally biased region" description="Polar residues" evidence="5">
    <location>
        <begin position="477"/>
        <end position="497"/>
    </location>
</feature>
<comment type="caution">
    <text evidence="7">The sequence shown here is derived from an EMBL/GenBank/DDBJ whole genome shotgun (WGS) entry which is preliminary data.</text>
</comment>
<evidence type="ECO:0000256" key="5">
    <source>
        <dbReference type="SAM" id="MobiDB-lite"/>
    </source>
</evidence>
<dbReference type="Gene3D" id="3.90.180.10">
    <property type="entry name" value="Medium-chain alcohol dehydrogenases, catalytic domain"/>
    <property type="match status" value="1"/>
</dbReference>
<dbReference type="InterPro" id="IPR036291">
    <property type="entry name" value="NAD(P)-bd_dom_sf"/>
</dbReference>
<dbReference type="Proteomes" id="UP000650467">
    <property type="component" value="Unassembled WGS sequence"/>
</dbReference>
<evidence type="ECO:0000259" key="6">
    <source>
        <dbReference type="SMART" id="SM00829"/>
    </source>
</evidence>
<evidence type="ECO:0000256" key="2">
    <source>
        <dbReference type="ARBA" id="ARBA00022723"/>
    </source>
</evidence>
<dbReference type="PROSITE" id="PS00059">
    <property type="entry name" value="ADH_ZINC"/>
    <property type="match status" value="1"/>
</dbReference>
<evidence type="ECO:0000313" key="7">
    <source>
        <dbReference type="EMBL" id="KAG2440986.1"/>
    </source>
</evidence>
<dbReference type="CDD" id="cd08283">
    <property type="entry name" value="FDH_like_1"/>
    <property type="match status" value="1"/>
</dbReference>
<dbReference type="GO" id="GO:0016491">
    <property type="term" value="F:oxidoreductase activity"/>
    <property type="evidence" value="ECO:0007669"/>
    <property type="project" value="UniProtKB-KW"/>
</dbReference>
<evidence type="ECO:0000313" key="8">
    <source>
        <dbReference type="Proteomes" id="UP000650467"/>
    </source>
</evidence>
<dbReference type="GO" id="GO:0008270">
    <property type="term" value="F:zinc ion binding"/>
    <property type="evidence" value="ECO:0007669"/>
    <property type="project" value="InterPro"/>
</dbReference>
<feature type="region of interest" description="Disordered" evidence="5">
    <location>
        <begin position="45"/>
        <end position="71"/>
    </location>
</feature>
<keyword evidence="4" id="KW-0560">Oxidoreductase</keyword>
<comment type="cofactor">
    <cofactor evidence="1">
        <name>Zn(2+)</name>
        <dbReference type="ChEBI" id="CHEBI:29105"/>
    </cofactor>
</comment>
<feature type="compositionally biased region" description="Low complexity" evidence="5">
    <location>
        <begin position="56"/>
        <end position="68"/>
    </location>
</feature>
<proteinExistence type="predicted"/>
<dbReference type="Gene3D" id="3.40.50.720">
    <property type="entry name" value="NAD(P)-binding Rossmann-like Domain"/>
    <property type="match status" value="1"/>
</dbReference>
<protein>
    <recommendedName>
        <fullName evidence="6">Enoyl reductase (ER) domain-containing protein</fullName>
    </recommendedName>
</protein>
<dbReference type="Pfam" id="PF08240">
    <property type="entry name" value="ADH_N"/>
    <property type="match status" value="1"/>
</dbReference>
<dbReference type="OrthoDB" id="256333at2759"/>
<evidence type="ECO:0000256" key="4">
    <source>
        <dbReference type="ARBA" id="ARBA00023002"/>
    </source>
</evidence>
<dbReference type="SMART" id="SM00829">
    <property type="entry name" value="PKS_ER"/>
    <property type="match status" value="1"/>
</dbReference>
<keyword evidence="3" id="KW-0862">Zinc</keyword>
<reference evidence="7" key="1">
    <citation type="journal article" date="2020" name="bioRxiv">
        <title>Comparative genomics of Chlamydomonas.</title>
        <authorList>
            <person name="Craig R.J."/>
            <person name="Hasan A.R."/>
            <person name="Ness R.W."/>
            <person name="Keightley P.D."/>
        </authorList>
    </citation>
    <scope>NUCLEOTIDE SEQUENCE</scope>
    <source>
        <strain evidence="7">SAG 7.73</strain>
    </source>
</reference>
<dbReference type="PANTHER" id="PTHR42813">
    <property type="entry name" value="ZINC-TYPE ALCOHOL DEHYDROGENASE-LIKE"/>
    <property type="match status" value="1"/>
</dbReference>
<sequence>MAAISQGMSKLGAAVGLGGGRDDDTRAQVDTGGNLQDFMGHPFEKNTQRSGGNLGGKVVRTSGGVTVTSNKDPDRRMRAVTWHGPRQMVVEERPRPLITDPTDAVLRVTSSAVCGSDLHLYLGSAPGMQRGDVVGHEFMGFVEEVGPEVKHVKKGDRVVACFDIACGRCRSCSRGAFSGCDVTNSSKDQEMMYGARTAGLFGYAHVTGSYEGGQADFVRVPFGGAGADVNLLQVPSDIPDNKLLLLSDIMSTAWFATELGAVGPGTSVAIWGAGPGGILAAHSAQVRGARDIVLIDNQQYRLDHAAARIPGLTTINFGKEKVKPALERLFPGGPDVCIEAVGFHYCKSMAHAAMVKTLLETDTADILNELIYCCRKGGTIACIGVYVGLVNGFNIGAFMEKGLTLKAGQTPVQKYWGQLLEMVKSGKLDPTMVITHELPIEDAPRAYKIFNDKTDGCIKVVLKTGTTGSEPPGATATGGQVSGSEPGTAASASATKA</sequence>
<dbReference type="InterPro" id="IPR013154">
    <property type="entry name" value="ADH-like_N"/>
</dbReference>
<feature type="domain" description="Enoyl reductase (ER)" evidence="6">
    <location>
        <begin position="84"/>
        <end position="462"/>
    </location>
</feature>
<organism evidence="7 8">
    <name type="scientific">Chlamydomonas incerta</name>
    <dbReference type="NCBI Taxonomy" id="51695"/>
    <lineage>
        <taxon>Eukaryota</taxon>
        <taxon>Viridiplantae</taxon>
        <taxon>Chlorophyta</taxon>
        <taxon>core chlorophytes</taxon>
        <taxon>Chlorophyceae</taxon>
        <taxon>CS clade</taxon>
        <taxon>Chlamydomonadales</taxon>
        <taxon>Chlamydomonadaceae</taxon>
        <taxon>Chlamydomonas</taxon>
    </lineage>
</organism>
<dbReference type="SUPFAM" id="SSF50129">
    <property type="entry name" value="GroES-like"/>
    <property type="match status" value="1"/>
</dbReference>
<keyword evidence="8" id="KW-1185">Reference proteome</keyword>
<gene>
    <name evidence="7" type="ORF">HXX76_003839</name>
</gene>
<name>A0A835TBG9_CHLIN</name>
<feature type="region of interest" description="Disordered" evidence="5">
    <location>
        <begin position="465"/>
        <end position="497"/>
    </location>
</feature>